<evidence type="ECO:0000256" key="4">
    <source>
        <dbReference type="ARBA" id="ARBA00022842"/>
    </source>
</evidence>
<dbReference type="Gene3D" id="3.20.20.70">
    <property type="entry name" value="Aldolase class I"/>
    <property type="match status" value="1"/>
</dbReference>
<dbReference type="PANTHER" id="PTHR20857:SF15">
    <property type="entry name" value="THIAMINE-PHOSPHATE SYNTHASE"/>
    <property type="match status" value="1"/>
</dbReference>
<feature type="binding site" evidence="9">
    <location>
        <position position="140"/>
    </location>
    <ligand>
        <name>4-amino-2-methyl-5-(diphosphooxymethyl)pyrimidine</name>
        <dbReference type="ChEBI" id="CHEBI:57841"/>
    </ligand>
</feature>
<dbReference type="EC" id="2.5.1.3" evidence="9"/>
<accession>A0ABZ3CLN6</accession>
<feature type="binding site" evidence="9">
    <location>
        <position position="74"/>
    </location>
    <ligand>
        <name>Mg(2+)</name>
        <dbReference type="ChEBI" id="CHEBI:18420"/>
    </ligand>
</feature>
<feature type="binding site" evidence="9">
    <location>
        <position position="73"/>
    </location>
    <ligand>
        <name>4-amino-2-methyl-5-(diphosphooxymethyl)pyrimidine</name>
        <dbReference type="ChEBI" id="CHEBI:57841"/>
    </ligand>
</feature>
<dbReference type="NCBIfam" id="TIGR00693">
    <property type="entry name" value="thiE"/>
    <property type="match status" value="1"/>
</dbReference>
<dbReference type="InterPro" id="IPR036206">
    <property type="entry name" value="ThiamineP_synth_sf"/>
</dbReference>
<name>A0ABZ3CLN6_9STAP</name>
<evidence type="ECO:0000256" key="10">
    <source>
        <dbReference type="RuleBase" id="RU003826"/>
    </source>
</evidence>
<feature type="binding site" evidence="9">
    <location>
        <begin position="137"/>
        <end position="139"/>
    </location>
    <ligand>
        <name>2-[(2R,5Z)-2-carboxy-4-methylthiazol-5(2H)-ylidene]ethyl phosphate</name>
        <dbReference type="ChEBI" id="CHEBI:62899"/>
    </ligand>
</feature>
<dbReference type="InterPro" id="IPR034291">
    <property type="entry name" value="TMP_synthase"/>
</dbReference>
<keyword evidence="4 9" id="KW-0460">Magnesium</keyword>
<comment type="cofactor">
    <cofactor evidence="9">
        <name>Mg(2+)</name>
        <dbReference type="ChEBI" id="CHEBI:18420"/>
    </cofactor>
    <text evidence="9">Binds 1 Mg(2+) ion per subunit.</text>
</comment>
<feature type="binding site" evidence="9">
    <location>
        <position position="111"/>
    </location>
    <ligand>
        <name>4-amino-2-methyl-5-(diphosphooxymethyl)pyrimidine</name>
        <dbReference type="ChEBI" id="CHEBI:57841"/>
    </ligand>
</feature>
<proteinExistence type="inferred from homology"/>
<evidence type="ECO:0000256" key="11">
    <source>
        <dbReference type="RuleBase" id="RU004253"/>
    </source>
</evidence>
<sequence length="208" mass="22262">MMDRELLRLYFICGSEDAKGEPLETIREALEGGVTIFQLREKGTHPLEGEALIRFASDIKAICKEHDVPFIVNDDWKLAEAVDADGIHLGQDDMAVSDLPEYFDDKIIGLSVRDAAELEVSSLEKVDYVGTGPVFTTPSKADAGAAIGIEGLVEMRRLIGDTPMVAIGGINETNYKACLDSGADGISLISAIAWAEDVKGAASGFLDG</sequence>
<dbReference type="SUPFAM" id="SSF51391">
    <property type="entry name" value="Thiamin phosphate synthase"/>
    <property type="match status" value="1"/>
</dbReference>
<keyword evidence="3 9" id="KW-0479">Metal-binding</keyword>
<feature type="binding site" evidence="9">
    <location>
        <position position="93"/>
    </location>
    <ligand>
        <name>Mg(2+)</name>
        <dbReference type="ChEBI" id="CHEBI:18420"/>
    </ligand>
</feature>
<protein>
    <recommendedName>
        <fullName evidence="9">Thiamine-phosphate synthase</fullName>
        <shortName evidence="9">TP synthase</shortName>
        <shortName evidence="9">TPS</shortName>
        <ecNumber evidence="9">2.5.1.3</ecNumber>
    </recommendedName>
    <alternativeName>
        <fullName evidence="9">Thiamine-phosphate pyrophosphorylase</fullName>
        <shortName evidence="9">TMP pyrophosphorylase</shortName>
        <shortName evidence="9">TMP-PPase</shortName>
    </alternativeName>
</protein>
<dbReference type="CDD" id="cd00564">
    <property type="entry name" value="TMP_TenI"/>
    <property type="match status" value="1"/>
</dbReference>
<comment type="catalytic activity">
    <reaction evidence="7 9 10">
        <text>2-(2-carboxy-4-methylthiazol-5-yl)ethyl phosphate + 4-amino-2-methyl-5-(diphosphooxymethyl)pyrimidine + 2 H(+) = thiamine phosphate + CO2 + diphosphate</text>
        <dbReference type="Rhea" id="RHEA:47848"/>
        <dbReference type="ChEBI" id="CHEBI:15378"/>
        <dbReference type="ChEBI" id="CHEBI:16526"/>
        <dbReference type="ChEBI" id="CHEBI:33019"/>
        <dbReference type="ChEBI" id="CHEBI:37575"/>
        <dbReference type="ChEBI" id="CHEBI:57841"/>
        <dbReference type="ChEBI" id="CHEBI:62890"/>
        <dbReference type="EC" id="2.5.1.3"/>
    </reaction>
</comment>
<evidence type="ECO:0000256" key="2">
    <source>
        <dbReference type="ARBA" id="ARBA00022679"/>
    </source>
</evidence>
<comment type="function">
    <text evidence="9">Condenses 4-methyl-5-(beta-hydroxyethyl)thiazole monophosphate (THZ-P) and 2-methyl-4-amino-5-hydroxymethyl pyrimidine pyrophosphate (HMP-PP) to form thiamine monophosphate (TMP).</text>
</comment>
<dbReference type="InterPro" id="IPR022998">
    <property type="entry name" value="ThiamineP_synth_TenI"/>
</dbReference>
<dbReference type="Proteomes" id="UP001455384">
    <property type="component" value="Chromosome"/>
</dbReference>
<feature type="binding site" evidence="9">
    <location>
        <position position="169"/>
    </location>
    <ligand>
        <name>2-[(2R,5Z)-2-carboxy-4-methylthiazol-5(2H)-ylidene]ethyl phosphate</name>
        <dbReference type="ChEBI" id="CHEBI:62899"/>
    </ligand>
</feature>
<dbReference type="RefSeq" id="WP_373446147.1">
    <property type="nucleotide sequence ID" value="NZ_CP138333.2"/>
</dbReference>
<evidence type="ECO:0000256" key="7">
    <source>
        <dbReference type="ARBA" id="ARBA00047851"/>
    </source>
</evidence>
<comment type="pathway">
    <text evidence="1 9 11">Cofactor biosynthesis; thiamine diphosphate biosynthesis; thiamine phosphate from 4-amino-2-methyl-5-diphosphomethylpyrimidine and 4-methyl-5-(2-phosphoethyl)-thiazole: step 1/1.</text>
</comment>
<dbReference type="Pfam" id="PF02581">
    <property type="entry name" value="TMP-TENI"/>
    <property type="match status" value="1"/>
</dbReference>
<feature type="binding site" evidence="9">
    <location>
        <begin position="38"/>
        <end position="42"/>
    </location>
    <ligand>
        <name>4-amino-2-methyl-5-(diphosphooxymethyl)pyrimidine</name>
        <dbReference type="ChEBI" id="CHEBI:57841"/>
    </ligand>
</feature>
<comment type="catalytic activity">
    <reaction evidence="6 9 10">
        <text>4-methyl-5-(2-phosphooxyethyl)-thiazole + 4-amino-2-methyl-5-(diphosphooxymethyl)pyrimidine + H(+) = thiamine phosphate + diphosphate</text>
        <dbReference type="Rhea" id="RHEA:22328"/>
        <dbReference type="ChEBI" id="CHEBI:15378"/>
        <dbReference type="ChEBI" id="CHEBI:33019"/>
        <dbReference type="ChEBI" id="CHEBI:37575"/>
        <dbReference type="ChEBI" id="CHEBI:57841"/>
        <dbReference type="ChEBI" id="CHEBI:58296"/>
        <dbReference type="EC" id="2.5.1.3"/>
    </reaction>
</comment>
<dbReference type="InterPro" id="IPR013785">
    <property type="entry name" value="Aldolase_TIM"/>
</dbReference>
<organism evidence="13 14">
    <name type="scientific">Salinicoccus bachuensis</name>
    <dbReference type="NCBI Taxonomy" id="3136731"/>
    <lineage>
        <taxon>Bacteria</taxon>
        <taxon>Bacillati</taxon>
        <taxon>Bacillota</taxon>
        <taxon>Bacilli</taxon>
        <taxon>Bacillales</taxon>
        <taxon>Staphylococcaceae</taxon>
        <taxon>Salinicoccus</taxon>
    </lineage>
</organism>
<feature type="binding site" evidence="9">
    <location>
        <begin position="189"/>
        <end position="190"/>
    </location>
    <ligand>
        <name>2-[(2R,5Z)-2-carboxy-4-methylthiazol-5(2H)-ylidene]ethyl phosphate</name>
        <dbReference type="ChEBI" id="CHEBI:62899"/>
    </ligand>
</feature>
<evidence type="ECO:0000256" key="6">
    <source>
        <dbReference type="ARBA" id="ARBA00047334"/>
    </source>
</evidence>
<evidence type="ECO:0000256" key="8">
    <source>
        <dbReference type="ARBA" id="ARBA00047883"/>
    </source>
</evidence>
<dbReference type="EMBL" id="CP138333">
    <property type="protein sequence ID" value="WZX30775.2"/>
    <property type="molecule type" value="Genomic_DNA"/>
</dbReference>
<gene>
    <name evidence="9 13" type="primary">thiE</name>
    <name evidence="13" type="ORF">RQP18_06160</name>
</gene>
<dbReference type="PANTHER" id="PTHR20857">
    <property type="entry name" value="THIAMINE-PHOSPHATE PYROPHOSPHORYLASE"/>
    <property type="match status" value="1"/>
</dbReference>
<evidence type="ECO:0000256" key="1">
    <source>
        <dbReference type="ARBA" id="ARBA00005165"/>
    </source>
</evidence>
<reference evidence="14" key="1">
    <citation type="submission" date="2023-10" db="EMBL/GenBank/DDBJ databases">
        <title>Genome analysis and identification of Salinococcus sp. Bachu38 nov., a PGPR from the rhizosphere of Tamarix.</title>
        <authorList>
            <person name="Liang Z."/>
            <person name="Zhang X."/>
            <person name="Jia J."/>
            <person name="Chen X."/>
            <person name="Wang Y."/>
            <person name="Wang Q."/>
            <person name="Wang R."/>
        </authorList>
    </citation>
    <scope>NUCLEOTIDE SEQUENCE [LARGE SCALE GENOMIC DNA]</scope>
    <source>
        <strain evidence="14">Bachu38</strain>
    </source>
</reference>
<evidence type="ECO:0000259" key="12">
    <source>
        <dbReference type="Pfam" id="PF02581"/>
    </source>
</evidence>
<evidence type="ECO:0000313" key="13">
    <source>
        <dbReference type="EMBL" id="WZX30775.2"/>
    </source>
</evidence>
<comment type="similarity">
    <text evidence="9 10">Belongs to the thiamine-phosphate synthase family.</text>
</comment>
<keyword evidence="14" id="KW-1185">Reference proteome</keyword>
<comment type="catalytic activity">
    <reaction evidence="8 9 10">
        <text>2-[(2R,5Z)-2-carboxy-4-methylthiazol-5(2H)-ylidene]ethyl phosphate + 4-amino-2-methyl-5-(diphosphooxymethyl)pyrimidine + 2 H(+) = thiamine phosphate + CO2 + diphosphate</text>
        <dbReference type="Rhea" id="RHEA:47844"/>
        <dbReference type="ChEBI" id="CHEBI:15378"/>
        <dbReference type="ChEBI" id="CHEBI:16526"/>
        <dbReference type="ChEBI" id="CHEBI:33019"/>
        <dbReference type="ChEBI" id="CHEBI:37575"/>
        <dbReference type="ChEBI" id="CHEBI:57841"/>
        <dbReference type="ChEBI" id="CHEBI:62899"/>
        <dbReference type="EC" id="2.5.1.3"/>
    </reaction>
</comment>
<evidence type="ECO:0000313" key="14">
    <source>
        <dbReference type="Proteomes" id="UP001455384"/>
    </source>
</evidence>
<evidence type="ECO:0000256" key="9">
    <source>
        <dbReference type="HAMAP-Rule" id="MF_00097"/>
    </source>
</evidence>
<evidence type="ECO:0000256" key="3">
    <source>
        <dbReference type="ARBA" id="ARBA00022723"/>
    </source>
</evidence>
<dbReference type="GO" id="GO:0004789">
    <property type="term" value="F:thiamine-phosphate diphosphorylase activity"/>
    <property type="evidence" value="ECO:0007669"/>
    <property type="project" value="UniProtKB-EC"/>
</dbReference>
<dbReference type="HAMAP" id="MF_00097">
    <property type="entry name" value="TMP_synthase"/>
    <property type="match status" value="1"/>
</dbReference>
<keyword evidence="2 9" id="KW-0808">Transferase</keyword>
<feature type="domain" description="Thiamine phosphate synthase/TenI" evidence="12">
    <location>
        <begin position="9"/>
        <end position="192"/>
    </location>
</feature>
<evidence type="ECO:0000256" key="5">
    <source>
        <dbReference type="ARBA" id="ARBA00022977"/>
    </source>
</evidence>
<keyword evidence="5 9" id="KW-0784">Thiamine biosynthesis</keyword>